<proteinExistence type="predicted"/>
<sequence>MVKILKDKDRKEKEKVHKELDGIDSTLLDINHKFRQLKNEFNLKRDRDLVQQIRNRLQWCANKTLLLKGRILRDLGSRIFIFGQDYLQFRIRRLKTSPRNLKYIPLIATNYSGKKFSNFMKREFDAKARVIIEGNKMVILSILIPKGKKNLIVYK</sequence>
<protein>
    <submittedName>
        <fullName evidence="1">Uncharacterized protein</fullName>
    </submittedName>
</protein>
<reference evidence="1" key="1">
    <citation type="journal article" date="2015" name="Nature">
        <title>Complex archaea that bridge the gap between prokaryotes and eukaryotes.</title>
        <authorList>
            <person name="Spang A."/>
            <person name="Saw J.H."/>
            <person name="Jorgensen S.L."/>
            <person name="Zaremba-Niedzwiedzka K."/>
            <person name="Martijn J."/>
            <person name="Lind A.E."/>
            <person name="van Eijk R."/>
            <person name="Schleper C."/>
            <person name="Guy L."/>
            <person name="Ettema T.J."/>
        </authorList>
    </citation>
    <scope>NUCLEOTIDE SEQUENCE</scope>
</reference>
<name>A0A0F9RBP7_9ZZZZ</name>
<accession>A0A0F9RBP7</accession>
<dbReference type="EMBL" id="LAZR01000949">
    <property type="protein sequence ID" value="KKN53975.1"/>
    <property type="molecule type" value="Genomic_DNA"/>
</dbReference>
<comment type="caution">
    <text evidence="1">The sequence shown here is derived from an EMBL/GenBank/DDBJ whole genome shotgun (WGS) entry which is preliminary data.</text>
</comment>
<evidence type="ECO:0000313" key="1">
    <source>
        <dbReference type="EMBL" id="KKN53975.1"/>
    </source>
</evidence>
<gene>
    <name evidence="1" type="ORF">LCGC14_0597130</name>
</gene>
<organism evidence="1">
    <name type="scientific">marine sediment metagenome</name>
    <dbReference type="NCBI Taxonomy" id="412755"/>
    <lineage>
        <taxon>unclassified sequences</taxon>
        <taxon>metagenomes</taxon>
        <taxon>ecological metagenomes</taxon>
    </lineage>
</organism>
<dbReference type="AlphaFoldDB" id="A0A0F9RBP7"/>